<evidence type="ECO:0000313" key="4">
    <source>
        <dbReference type="Proteomes" id="UP000032545"/>
    </source>
</evidence>
<dbReference type="Pfam" id="PF13230">
    <property type="entry name" value="GATase_4"/>
    <property type="match status" value="1"/>
</dbReference>
<dbReference type="Gene3D" id="3.60.20.10">
    <property type="entry name" value="Glutamine Phosphoribosylpyrophosphate, subunit 1, domain 1"/>
    <property type="match status" value="1"/>
</dbReference>
<evidence type="ECO:0000259" key="2">
    <source>
        <dbReference type="PROSITE" id="PS51278"/>
    </source>
</evidence>
<dbReference type="CDD" id="cd01908">
    <property type="entry name" value="YafJ"/>
    <property type="match status" value="1"/>
</dbReference>
<dbReference type="GO" id="GO:0016740">
    <property type="term" value="F:transferase activity"/>
    <property type="evidence" value="ECO:0007669"/>
    <property type="project" value="UniProtKB-KW"/>
</dbReference>
<keyword evidence="1 3" id="KW-0315">Glutamine amidotransferase</keyword>
<dbReference type="AlphaFoldDB" id="A0A0D8BJP3"/>
<feature type="domain" description="Glutamine amidotransferase type-2" evidence="2">
    <location>
        <begin position="2"/>
        <end position="255"/>
    </location>
</feature>
<keyword evidence="4" id="KW-1185">Reference proteome</keyword>
<dbReference type="RefSeq" id="WP_044883945.1">
    <property type="nucleotide sequence ID" value="NZ_JYFN01000006.1"/>
</dbReference>
<gene>
    <name evidence="3" type="ORF">FF36_01214</name>
</gene>
<evidence type="ECO:0000313" key="3">
    <source>
        <dbReference type="EMBL" id="KJE24483.1"/>
    </source>
</evidence>
<dbReference type="Proteomes" id="UP000032545">
    <property type="component" value="Unassembled WGS sequence"/>
</dbReference>
<accession>A0A0D8BJP3</accession>
<dbReference type="InterPro" id="IPR029055">
    <property type="entry name" value="Ntn_hydrolases_N"/>
</dbReference>
<name>A0A0D8BJP3_9ACTN</name>
<protein>
    <submittedName>
        <fullName evidence="3">Putative glutamine amidotransferase</fullName>
    </submittedName>
</protein>
<dbReference type="PROSITE" id="PS51278">
    <property type="entry name" value="GATASE_TYPE_2"/>
    <property type="match status" value="1"/>
</dbReference>
<dbReference type="SUPFAM" id="SSF56235">
    <property type="entry name" value="N-terminal nucleophile aminohydrolases (Ntn hydrolases)"/>
    <property type="match status" value="1"/>
</dbReference>
<dbReference type="InterPro" id="IPR026869">
    <property type="entry name" value="EgtC-like"/>
</dbReference>
<dbReference type="PANTHER" id="PTHR42824:SF1">
    <property type="entry name" value="GLUTAMINE AMIDOTRANSFERASE YAFJ-RELATED"/>
    <property type="match status" value="1"/>
</dbReference>
<evidence type="ECO:0000256" key="1">
    <source>
        <dbReference type="ARBA" id="ARBA00022962"/>
    </source>
</evidence>
<dbReference type="EMBL" id="JYFN01000006">
    <property type="protein sequence ID" value="KJE24483.1"/>
    <property type="molecule type" value="Genomic_DNA"/>
</dbReference>
<keyword evidence="3" id="KW-0808">Transferase</keyword>
<comment type="caution">
    <text evidence="3">The sequence shown here is derived from an EMBL/GenBank/DDBJ whole genome shotgun (WGS) entry which is preliminary data.</text>
</comment>
<sequence length="296" mass="31972">MCHLFAMSSGPKRIKATFWLLDAPDSPRAATLRTPDGAGLGAFDADGVPQVVRQAIRSRADTAFAREAQDVTSSTFVAHVRHASTGRASDANTHPFVRNERIFAHNGVIEGLGKLDAELGTAGLPVLGDTDSERFFALVTREIDAHDGDVGEGIAAAARWTAQNLPLYSINMILITAGELWALRYPDTNGLYVLKRGAGGRNGRHLDHASPFSEIRVRSLDLLDEPAVVVESERMDEDPRWRLMDSGELLHVAADLTVTSRIVLDGPPVHQLSLEDLRPEAAVSQTTSVPDLPTSA</sequence>
<reference evidence="4" key="1">
    <citation type="submission" date="2015-02" db="EMBL/GenBank/DDBJ databases">
        <title>Draft Genome of Frankia sp. CpI1-S.</title>
        <authorList>
            <person name="Oshone R.T."/>
            <person name="Ngom M."/>
            <person name="Ghodhbane-Gtari F."/>
            <person name="Gtari M."/>
            <person name="Morris K."/>
            <person name="Thomas K."/>
            <person name="Sen A."/>
            <person name="Tisa L.S."/>
        </authorList>
    </citation>
    <scope>NUCLEOTIDE SEQUENCE [LARGE SCALE GENOMIC DNA]</scope>
    <source>
        <strain evidence="4">CpI1-S</strain>
    </source>
</reference>
<dbReference type="PANTHER" id="PTHR42824">
    <property type="entry name" value="GLUTAMINE AMIDOTRANSFERASE"/>
    <property type="match status" value="1"/>
</dbReference>
<dbReference type="OrthoDB" id="9804310at2"/>
<dbReference type="PATRIC" id="fig|1502723.3.peg.4997"/>
<reference evidence="3 4" key="2">
    <citation type="journal article" date="2016" name="Genome Announc.">
        <title>Permanent Draft Genome Sequences for Two Variants of Frankia sp. Strain CpI1, the First Frankia Strain Isolated from Root Nodules of Comptonia peregrina.</title>
        <authorList>
            <person name="Oshone R."/>
            <person name="Hurst S.G.IV."/>
            <person name="Abebe-Akele F."/>
            <person name="Simpson S."/>
            <person name="Morris K."/>
            <person name="Thomas W.K."/>
            <person name="Tisa L.S."/>
        </authorList>
    </citation>
    <scope>NUCLEOTIDE SEQUENCE [LARGE SCALE GENOMIC DNA]</scope>
    <source>
        <strain evidence="4">CpI1-S</strain>
    </source>
</reference>
<dbReference type="InterPro" id="IPR017932">
    <property type="entry name" value="GATase_2_dom"/>
</dbReference>
<organism evidence="3 4">
    <name type="scientific">Frankia torreyi</name>
    <dbReference type="NCBI Taxonomy" id="1856"/>
    <lineage>
        <taxon>Bacteria</taxon>
        <taxon>Bacillati</taxon>
        <taxon>Actinomycetota</taxon>
        <taxon>Actinomycetes</taxon>
        <taxon>Frankiales</taxon>
        <taxon>Frankiaceae</taxon>
        <taxon>Frankia</taxon>
    </lineage>
</organism>
<proteinExistence type="predicted"/>